<evidence type="ECO:0000259" key="1">
    <source>
        <dbReference type="PROSITE" id="PS51819"/>
    </source>
</evidence>
<dbReference type="EMBL" id="JAOZYC010000170">
    <property type="protein sequence ID" value="MEB8342715.1"/>
    <property type="molecule type" value="Genomic_DNA"/>
</dbReference>
<protein>
    <submittedName>
        <fullName evidence="2">VOC family protein</fullName>
    </submittedName>
</protein>
<feature type="domain" description="VOC" evidence="1">
    <location>
        <begin position="4"/>
        <end position="126"/>
    </location>
</feature>
<name>A0ABU6FF91_9ACTN</name>
<reference evidence="2 3" key="1">
    <citation type="submission" date="2022-10" db="EMBL/GenBank/DDBJ databases">
        <authorList>
            <person name="Xie J."/>
            <person name="Shen N."/>
        </authorList>
    </citation>
    <scope>NUCLEOTIDE SEQUENCE [LARGE SCALE GENOMIC DNA]</scope>
    <source>
        <strain evidence="2 3">YIM65594</strain>
    </source>
</reference>
<dbReference type="InterPro" id="IPR029068">
    <property type="entry name" value="Glyas_Bleomycin-R_OHBP_Dase"/>
</dbReference>
<dbReference type="RefSeq" id="WP_326022276.1">
    <property type="nucleotide sequence ID" value="NZ_JAOZYC010000170.1"/>
</dbReference>
<dbReference type="Pfam" id="PF00903">
    <property type="entry name" value="Glyoxalase"/>
    <property type="match status" value="1"/>
</dbReference>
<dbReference type="InterPro" id="IPR004360">
    <property type="entry name" value="Glyas_Fos-R_dOase_dom"/>
</dbReference>
<dbReference type="PANTHER" id="PTHR36437:SF2">
    <property type="entry name" value="GLYOXALASE_BLEOMYCIN RESISTANCE PROTEIN_DIOXYGENASE"/>
    <property type="match status" value="1"/>
</dbReference>
<gene>
    <name evidence="2" type="ORF">OKJ99_34990</name>
</gene>
<accession>A0ABU6FF91</accession>
<evidence type="ECO:0000313" key="3">
    <source>
        <dbReference type="Proteomes" id="UP001354931"/>
    </source>
</evidence>
<sequence>MEMTLEVIGLPVSDIDRSKAFYVDKVGFRCDVDREVMPGARIVQLTPPGSGCSVTLAAGVPSPTGTATPGTYHGLQLCVTDIKAAYEELRARGLDVSEPVQYAPDDGGTFMHFTDPDGNGWSIQEYRKRSAVPLRDAL</sequence>
<evidence type="ECO:0000313" key="2">
    <source>
        <dbReference type="EMBL" id="MEB8342715.1"/>
    </source>
</evidence>
<comment type="caution">
    <text evidence="2">The sequence shown here is derived from an EMBL/GenBank/DDBJ whole genome shotgun (WGS) entry which is preliminary data.</text>
</comment>
<dbReference type="PROSITE" id="PS51819">
    <property type="entry name" value="VOC"/>
    <property type="match status" value="1"/>
</dbReference>
<dbReference type="Proteomes" id="UP001354931">
    <property type="component" value="Unassembled WGS sequence"/>
</dbReference>
<keyword evidence="3" id="KW-1185">Reference proteome</keyword>
<organism evidence="2 3">
    <name type="scientific">Streptomyces endophyticus</name>
    <dbReference type="NCBI Taxonomy" id="714166"/>
    <lineage>
        <taxon>Bacteria</taxon>
        <taxon>Bacillati</taxon>
        <taxon>Actinomycetota</taxon>
        <taxon>Actinomycetes</taxon>
        <taxon>Kitasatosporales</taxon>
        <taxon>Streptomycetaceae</taxon>
        <taxon>Streptomyces</taxon>
    </lineage>
</organism>
<proteinExistence type="predicted"/>
<dbReference type="SUPFAM" id="SSF54593">
    <property type="entry name" value="Glyoxalase/Bleomycin resistance protein/Dihydroxybiphenyl dioxygenase"/>
    <property type="match status" value="1"/>
</dbReference>
<dbReference type="Gene3D" id="3.10.180.10">
    <property type="entry name" value="2,3-Dihydroxybiphenyl 1,2-Dioxygenase, domain 1"/>
    <property type="match status" value="1"/>
</dbReference>
<dbReference type="PANTHER" id="PTHR36437">
    <property type="entry name" value="GLYOXALASE/BLEOMYCIN RESISTANCE PROTEIN/DIOXYGENASE"/>
    <property type="match status" value="1"/>
</dbReference>
<dbReference type="InterPro" id="IPR037523">
    <property type="entry name" value="VOC_core"/>
</dbReference>